<proteinExistence type="predicted"/>
<feature type="non-terminal residue" evidence="1">
    <location>
        <position position="1"/>
    </location>
</feature>
<dbReference type="OrthoDB" id="3253621at2759"/>
<sequence length="283" mass="31619">RTPYPIIDRVGRIVAVLAGQPEGNYAEELMKAHDAMKTEGTKSGLGMEALEGDHIRGRFPAYNCGTTMGMGSPRPVVLRPKEKGLIVYQLLGHEAVVRMARYQNFAFSLWAPRVYTEYVHVRDTVRSKLGLPENFKNVSVFAAAAFNFGGNVGTFKHRDALNWAFGWCAITALGRFDPTRSAQLILWELKLVIDFPHAATALIPSAVVTHSNTAVAEGDDRGSFTQYTAGPIFRWVHNGCRTEKEFEEQDPEGYQQMVERKETAYLKLVDNFSTINELCDLVD</sequence>
<reference evidence="1" key="1">
    <citation type="journal article" date="2019" name="Environ. Microbiol.">
        <title>Fungal ecological strategies reflected in gene transcription - a case study of two litter decomposers.</title>
        <authorList>
            <person name="Barbi F."/>
            <person name="Kohler A."/>
            <person name="Barry K."/>
            <person name="Baskaran P."/>
            <person name="Daum C."/>
            <person name="Fauchery L."/>
            <person name="Ihrmark K."/>
            <person name="Kuo A."/>
            <person name="LaButti K."/>
            <person name="Lipzen A."/>
            <person name="Morin E."/>
            <person name="Grigoriev I.V."/>
            <person name="Henrissat B."/>
            <person name="Lindahl B."/>
            <person name="Martin F."/>
        </authorList>
    </citation>
    <scope>NUCLEOTIDE SEQUENCE</scope>
    <source>
        <strain evidence="1">JB14</strain>
    </source>
</reference>
<gene>
    <name evidence="1" type="ORF">BT96DRAFT_844941</name>
</gene>
<dbReference type="Proteomes" id="UP000799118">
    <property type="component" value="Unassembled WGS sequence"/>
</dbReference>
<keyword evidence="2" id="KW-1185">Reference proteome</keyword>
<evidence type="ECO:0000313" key="2">
    <source>
        <dbReference type="Proteomes" id="UP000799118"/>
    </source>
</evidence>
<protein>
    <submittedName>
        <fullName evidence="1">Uncharacterized protein</fullName>
    </submittedName>
</protein>
<evidence type="ECO:0000313" key="1">
    <source>
        <dbReference type="EMBL" id="KAE9382874.1"/>
    </source>
</evidence>
<dbReference type="Gene3D" id="3.60.130.30">
    <property type="match status" value="1"/>
</dbReference>
<organism evidence="1 2">
    <name type="scientific">Gymnopus androsaceus JB14</name>
    <dbReference type="NCBI Taxonomy" id="1447944"/>
    <lineage>
        <taxon>Eukaryota</taxon>
        <taxon>Fungi</taxon>
        <taxon>Dikarya</taxon>
        <taxon>Basidiomycota</taxon>
        <taxon>Agaricomycotina</taxon>
        <taxon>Agaricomycetes</taxon>
        <taxon>Agaricomycetidae</taxon>
        <taxon>Agaricales</taxon>
        <taxon>Marasmiineae</taxon>
        <taxon>Omphalotaceae</taxon>
        <taxon>Gymnopus</taxon>
    </lineage>
</organism>
<name>A0A6A4GBL9_9AGAR</name>
<dbReference type="EMBL" id="ML770898">
    <property type="protein sequence ID" value="KAE9382874.1"/>
    <property type="molecule type" value="Genomic_DNA"/>
</dbReference>
<accession>A0A6A4GBL9</accession>
<dbReference type="AlphaFoldDB" id="A0A6A4GBL9"/>